<dbReference type="PROSITE" id="PS51257">
    <property type="entry name" value="PROKAR_LIPOPROTEIN"/>
    <property type="match status" value="1"/>
</dbReference>
<protein>
    <submittedName>
        <fullName evidence="2">Uncharacterized protein</fullName>
    </submittedName>
</protein>
<gene>
    <name evidence="2" type="ORF">MGWOODY_Hyp869</name>
</gene>
<accession>A0A170PU42</accession>
<proteinExistence type="predicted"/>
<dbReference type="EMBL" id="CZQD01000038">
    <property type="protein sequence ID" value="CUS57266.1"/>
    <property type="molecule type" value="Genomic_DNA"/>
</dbReference>
<organism evidence="2">
    <name type="scientific">hydrothermal vent metagenome</name>
    <dbReference type="NCBI Taxonomy" id="652676"/>
    <lineage>
        <taxon>unclassified sequences</taxon>
        <taxon>metagenomes</taxon>
        <taxon>ecological metagenomes</taxon>
    </lineage>
</organism>
<evidence type="ECO:0000313" key="2">
    <source>
        <dbReference type="EMBL" id="CUS57266.1"/>
    </source>
</evidence>
<dbReference type="AlphaFoldDB" id="A0A170PU42"/>
<name>A0A170PU42_9ZZZZ</name>
<feature type="coiled-coil region" evidence="1">
    <location>
        <begin position="65"/>
        <end position="92"/>
    </location>
</feature>
<evidence type="ECO:0000256" key="1">
    <source>
        <dbReference type="SAM" id="Coils"/>
    </source>
</evidence>
<sequence length="125" mass="13433">MKTHLIAGLAALTLLGACASAAAAPAVSSNISMSDLDRKELKQWNKAEKDIRKGEKLIAEGNKDLEKGEEMVRKARQALRKGEDKVADAEADVRKGERLVADARNVQTRLEVLNPAPAETGSPES</sequence>
<keyword evidence="1" id="KW-0175">Coiled coil</keyword>
<reference evidence="2" key="1">
    <citation type="submission" date="2015-10" db="EMBL/GenBank/DDBJ databases">
        <authorList>
            <person name="Gilbert D.G."/>
        </authorList>
    </citation>
    <scope>NUCLEOTIDE SEQUENCE</scope>
</reference>